<dbReference type="Proteomes" id="UP000787635">
    <property type="component" value="Unassembled WGS sequence"/>
</dbReference>
<name>A0ABX1E8Z9_9PROT</name>
<organism evidence="1 2">
    <name type="scientific">Falsiroseomonas selenitidurans</name>
    <dbReference type="NCBI Taxonomy" id="2716335"/>
    <lineage>
        <taxon>Bacteria</taxon>
        <taxon>Pseudomonadati</taxon>
        <taxon>Pseudomonadota</taxon>
        <taxon>Alphaproteobacteria</taxon>
        <taxon>Acetobacterales</taxon>
        <taxon>Roseomonadaceae</taxon>
        <taxon>Falsiroseomonas</taxon>
    </lineage>
</organism>
<sequence length="91" mass="9431">MSETQSLITAGLTALAALLAVLAALLLAGRAARAAGLGPRAGRRLAVEETLPLDGRRRLLLLRCDDRRLLLLTGGGADLVLGWLPPDSPAP</sequence>
<accession>A0ABX1E8Z9</accession>
<evidence type="ECO:0008006" key="3">
    <source>
        <dbReference type="Google" id="ProtNLM"/>
    </source>
</evidence>
<comment type="caution">
    <text evidence="1">The sequence shown here is derived from an EMBL/GenBank/DDBJ whole genome shotgun (WGS) entry which is preliminary data.</text>
</comment>
<gene>
    <name evidence="1" type="ORF">HEQ75_22595</name>
</gene>
<evidence type="ECO:0000313" key="1">
    <source>
        <dbReference type="EMBL" id="NKC33669.1"/>
    </source>
</evidence>
<protein>
    <recommendedName>
        <fullName evidence="3">Flagellar biosynthetic protein FliO</fullName>
    </recommendedName>
</protein>
<keyword evidence="2" id="KW-1185">Reference proteome</keyword>
<proteinExistence type="predicted"/>
<reference evidence="1 2" key="1">
    <citation type="submission" date="2020-03" db="EMBL/GenBank/DDBJ databases">
        <title>Roseomonas selenitidurans sp. nov. isolated from urban soil.</title>
        <authorList>
            <person name="Liu H."/>
        </authorList>
    </citation>
    <scope>NUCLEOTIDE SEQUENCE [LARGE SCALE GENOMIC DNA]</scope>
    <source>
        <strain evidence="1 2">BU-1</strain>
    </source>
</reference>
<dbReference type="EMBL" id="JAAVNE010000051">
    <property type="protein sequence ID" value="NKC33669.1"/>
    <property type="molecule type" value="Genomic_DNA"/>
</dbReference>
<dbReference type="RefSeq" id="WP_168034394.1">
    <property type="nucleotide sequence ID" value="NZ_JAAVNE010000051.1"/>
</dbReference>
<evidence type="ECO:0000313" key="2">
    <source>
        <dbReference type="Proteomes" id="UP000787635"/>
    </source>
</evidence>